<evidence type="ECO:0000256" key="1">
    <source>
        <dbReference type="ARBA" id="ARBA00006962"/>
    </source>
</evidence>
<proteinExistence type="inferred from homology"/>
<evidence type="ECO:0000313" key="7">
    <source>
        <dbReference type="Proteomes" id="UP001621418"/>
    </source>
</evidence>
<keyword evidence="3" id="KW-0808">Transferase</keyword>
<dbReference type="Gene3D" id="3.40.50.2000">
    <property type="entry name" value="Glycogen Phosphorylase B"/>
    <property type="match status" value="2"/>
</dbReference>
<comment type="similarity">
    <text evidence="1">Belongs to the glycosyltransferase 28 family.</text>
</comment>
<keyword evidence="7" id="KW-1185">Reference proteome</keyword>
<sequence length="368" mass="39119">MRVLFVAMPLIGHLFPMMPLAQQLRERGHEVMVATGGDAAAVVRAQLPVADVAPPIDYLRAAVRGLGGHPVLAWRSGKGMADARGGAHVFAVTNRPMIEPLLRTATEFRPEVIVHEPFASAAAVVADRLGVPTVLHNIAFDDGTVIRRELLRLLTDTAPSAPVTTLSIAPPSIVRVEGRPLRYTPYSTPGAATPAFLREPSTRRRILVTRSTMLGDGPDAMLSAIVRAAPYVDADIVIVRPDRKTLRTNTLPANIHTTGWIALHEALPHCTAMVNHAGAGSVYAALHAGVPQIATPAPGDRAWNALAVQRRGAGLSVPARSITADHLNTLIDDPDLARNARAVAAEIAAMPDVSEIADELTQLAIPTH</sequence>
<evidence type="ECO:0000256" key="3">
    <source>
        <dbReference type="ARBA" id="ARBA00022679"/>
    </source>
</evidence>
<name>A0ABZ1N228_9NOCA</name>
<dbReference type="InterPro" id="IPR002213">
    <property type="entry name" value="UDP_glucos_trans"/>
</dbReference>
<evidence type="ECO:0000256" key="2">
    <source>
        <dbReference type="ARBA" id="ARBA00022676"/>
    </source>
</evidence>
<dbReference type="InterPro" id="IPR010610">
    <property type="entry name" value="EryCIII-like_C"/>
</dbReference>
<accession>A0ABZ1N228</accession>
<evidence type="ECO:0000259" key="5">
    <source>
        <dbReference type="Pfam" id="PF21036"/>
    </source>
</evidence>
<dbReference type="InterPro" id="IPR050426">
    <property type="entry name" value="Glycosyltransferase_28"/>
</dbReference>
<evidence type="ECO:0000259" key="4">
    <source>
        <dbReference type="Pfam" id="PF06722"/>
    </source>
</evidence>
<protein>
    <submittedName>
        <fullName evidence="6">Glycosyltransferase</fullName>
    </submittedName>
</protein>
<dbReference type="CDD" id="cd03784">
    <property type="entry name" value="GT1_Gtf-like"/>
    <property type="match status" value="1"/>
</dbReference>
<dbReference type="InterPro" id="IPR048284">
    <property type="entry name" value="EryCIII-like_N"/>
</dbReference>
<dbReference type="RefSeq" id="WP_405146193.1">
    <property type="nucleotide sequence ID" value="NZ_CP109527.1"/>
</dbReference>
<dbReference type="EMBL" id="CP109527">
    <property type="protein sequence ID" value="WTY33917.1"/>
    <property type="molecule type" value="Genomic_DNA"/>
</dbReference>
<dbReference type="PANTHER" id="PTHR48050:SF13">
    <property type="entry name" value="STEROL 3-BETA-GLUCOSYLTRANSFERASE UGT80A2"/>
    <property type="match status" value="1"/>
</dbReference>
<dbReference type="Pfam" id="PF06722">
    <property type="entry name" value="EryCIII-like_C"/>
    <property type="match status" value="1"/>
</dbReference>
<gene>
    <name evidence="6" type="ORF">OG308_21555</name>
</gene>
<evidence type="ECO:0000313" key="6">
    <source>
        <dbReference type="EMBL" id="WTY33917.1"/>
    </source>
</evidence>
<dbReference type="PANTHER" id="PTHR48050">
    <property type="entry name" value="STEROL 3-BETA-GLUCOSYLTRANSFERASE"/>
    <property type="match status" value="1"/>
</dbReference>
<keyword evidence="2" id="KW-0328">Glycosyltransferase</keyword>
<feature type="domain" description="Erythromycin biosynthesis protein CIII-like N-terminal" evidence="5">
    <location>
        <begin position="23"/>
        <end position="209"/>
    </location>
</feature>
<feature type="domain" description="Erythromycin biosynthesis protein CIII-like C-terminal" evidence="4">
    <location>
        <begin position="227"/>
        <end position="363"/>
    </location>
</feature>
<dbReference type="Pfam" id="PF21036">
    <property type="entry name" value="EryCIII-like_N"/>
    <property type="match status" value="1"/>
</dbReference>
<dbReference type="SUPFAM" id="SSF53756">
    <property type="entry name" value="UDP-Glycosyltransferase/glycogen phosphorylase"/>
    <property type="match status" value="1"/>
</dbReference>
<organism evidence="6 7">
    <name type="scientific">Nocardia salmonicida</name>
    <dbReference type="NCBI Taxonomy" id="53431"/>
    <lineage>
        <taxon>Bacteria</taxon>
        <taxon>Bacillati</taxon>
        <taxon>Actinomycetota</taxon>
        <taxon>Actinomycetes</taxon>
        <taxon>Mycobacteriales</taxon>
        <taxon>Nocardiaceae</taxon>
        <taxon>Nocardia</taxon>
    </lineage>
</organism>
<reference evidence="6 7" key="1">
    <citation type="submission" date="2022-10" db="EMBL/GenBank/DDBJ databases">
        <title>The complete genomes of actinobacterial strains from the NBC collection.</title>
        <authorList>
            <person name="Joergensen T.S."/>
            <person name="Alvarez Arevalo M."/>
            <person name="Sterndorff E.B."/>
            <person name="Faurdal D."/>
            <person name="Vuksanovic O."/>
            <person name="Mourched A.-S."/>
            <person name="Charusanti P."/>
            <person name="Shaw S."/>
            <person name="Blin K."/>
            <person name="Weber T."/>
        </authorList>
    </citation>
    <scope>NUCLEOTIDE SEQUENCE [LARGE SCALE GENOMIC DNA]</scope>
    <source>
        <strain evidence="6 7">NBC_01413</strain>
    </source>
</reference>
<dbReference type="Proteomes" id="UP001621418">
    <property type="component" value="Chromosome"/>
</dbReference>